<evidence type="ECO:0008006" key="4">
    <source>
        <dbReference type="Google" id="ProtNLM"/>
    </source>
</evidence>
<protein>
    <recommendedName>
        <fullName evidence="4">Fimbrial assembly protein (PilN)</fullName>
    </recommendedName>
</protein>
<reference evidence="2 3" key="1">
    <citation type="submission" date="2023-10" db="EMBL/GenBank/DDBJ databases">
        <title>Veillonella sp. nov., isolated from a pig farm feces dump.</title>
        <authorList>
            <person name="Chang Y.-H."/>
        </authorList>
    </citation>
    <scope>NUCLEOTIDE SEQUENCE [LARGE SCALE GENOMIC DNA]</scope>
    <source>
        <strain evidence="2 3">YH-vei2233</strain>
    </source>
</reference>
<evidence type="ECO:0000256" key="1">
    <source>
        <dbReference type="SAM" id="Phobius"/>
    </source>
</evidence>
<name>A0ABU3Z824_9FIRM</name>
<evidence type="ECO:0000313" key="2">
    <source>
        <dbReference type="EMBL" id="MDV5087871.1"/>
    </source>
</evidence>
<sequence>MKADTMINLLKRPIQMRLWFHRYRYWVLVGITCISVFAISILGGFLYDYWTYNTLVTNMANIQANTEYIQLQHELQKLKLIEREILKPMYGQNRHLIMVLLDSANQLNHPQQQISFTKIIANEKSFSIDGQVLNIQVYDTFKQKLMGYLRGYDIHGKQDAPKNSEMVGFHLEGHRRDNSRTD</sequence>
<feature type="transmembrane region" description="Helical" evidence="1">
    <location>
        <begin position="25"/>
        <end position="50"/>
    </location>
</feature>
<dbReference type="EMBL" id="JAWJZB010000003">
    <property type="protein sequence ID" value="MDV5087871.1"/>
    <property type="molecule type" value="Genomic_DNA"/>
</dbReference>
<keyword evidence="1" id="KW-1133">Transmembrane helix</keyword>
<keyword evidence="1" id="KW-0472">Membrane</keyword>
<evidence type="ECO:0000313" key="3">
    <source>
        <dbReference type="Proteomes" id="UP001272515"/>
    </source>
</evidence>
<comment type="caution">
    <text evidence="2">The sequence shown here is derived from an EMBL/GenBank/DDBJ whole genome shotgun (WGS) entry which is preliminary data.</text>
</comment>
<organism evidence="2 3">
    <name type="scientific">Veillonella absiana</name>
    <dbReference type="NCBI Taxonomy" id="3079305"/>
    <lineage>
        <taxon>Bacteria</taxon>
        <taxon>Bacillati</taxon>
        <taxon>Bacillota</taxon>
        <taxon>Negativicutes</taxon>
        <taxon>Veillonellales</taxon>
        <taxon>Veillonellaceae</taxon>
        <taxon>Veillonella</taxon>
    </lineage>
</organism>
<keyword evidence="3" id="KW-1185">Reference proteome</keyword>
<accession>A0ABU3Z824</accession>
<proteinExistence type="predicted"/>
<dbReference type="RefSeq" id="WP_317329673.1">
    <property type="nucleotide sequence ID" value="NZ_JAWJZA010000001.1"/>
</dbReference>
<gene>
    <name evidence="2" type="ORF">RVY80_03285</name>
</gene>
<keyword evidence="1" id="KW-0812">Transmembrane</keyword>
<dbReference type="Proteomes" id="UP001272515">
    <property type="component" value="Unassembled WGS sequence"/>
</dbReference>